<name>A0A6G1LK75_9PEZI</name>
<feature type="domain" description="Uso1/p115-like vesicle tethering protein C-terminal" evidence="6">
    <location>
        <begin position="945"/>
        <end position="1064"/>
    </location>
</feature>
<dbReference type="GO" id="GO:0005783">
    <property type="term" value="C:endoplasmic reticulum"/>
    <property type="evidence" value="ECO:0007669"/>
    <property type="project" value="TreeGrafter"/>
</dbReference>
<dbReference type="GO" id="GO:0000139">
    <property type="term" value="C:Golgi membrane"/>
    <property type="evidence" value="ECO:0007669"/>
    <property type="project" value="InterPro"/>
</dbReference>
<dbReference type="InterPro" id="IPR006953">
    <property type="entry name" value="Vesicle_Uso1_P115_head"/>
</dbReference>
<dbReference type="Pfam" id="PF04871">
    <property type="entry name" value="Uso1_p115_C"/>
    <property type="match status" value="1"/>
</dbReference>
<feature type="region of interest" description="Disordered" evidence="4">
    <location>
        <begin position="384"/>
        <end position="407"/>
    </location>
</feature>
<feature type="compositionally biased region" description="Basic and acidic residues" evidence="4">
    <location>
        <begin position="882"/>
        <end position="894"/>
    </location>
</feature>
<dbReference type="PANTHER" id="PTHR10013">
    <property type="entry name" value="GENERAL VESICULAR TRANSPORT FACTOR P115"/>
    <property type="match status" value="1"/>
</dbReference>
<feature type="region of interest" description="Disordered" evidence="4">
    <location>
        <begin position="1043"/>
        <end position="1068"/>
    </location>
</feature>
<feature type="compositionally biased region" description="Polar residues" evidence="4">
    <location>
        <begin position="385"/>
        <end position="399"/>
    </location>
</feature>
<feature type="compositionally biased region" description="Basic and acidic residues" evidence="4">
    <location>
        <begin position="754"/>
        <end position="768"/>
    </location>
</feature>
<gene>
    <name evidence="7" type="ORF">EJ03DRAFT_371210</name>
</gene>
<keyword evidence="2" id="KW-0333">Golgi apparatus</keyword>
<feature type="region of interest" description="Disordered" evidence="4">
    <location>
        <begin position="751"/>
        <end position="770"/>
    </location>
</feature>
<protein>
    <recommendedName>
        <fullName evidence="9">Vesicle tethering protein Uso1/P115-like head domain-containing protein</fullName>
    </recommendedName>
</protein>
<dbReference type="OrthoDB" id="198977at2759"/>
<dbReference type="AlphaFoldDB" id="A0A6G1LK75"/>
<dbReference type="GO" id="GO:0005795">
    <property type="term" value="C:Golgi stack"/>
    <property type="evidence" value="ECO:0007669"/>
    <property type="project" value="TreeGrafter"/>
</dbReference>
<proteinExistence type="predicted"/>
<dbReference type="InterPro" id="IPR011989">
    <property type="entry name" value="ARM-like"/>
</dbReference>
<dbReference type="SUPFAM" id="SSF48371">
    <property type="entry name" value="ARM repeat"/>
    <property type="match status" value="1"/>
</dbReference>
<comment type="subcellular location">
    <subcellularLocation>
        <location evidence="1">Golgi apparatus</location>
    </subcellularLocation>
</comment>
<evidence type="ECO:0000256" key="2">
    <source>
        <dbReference type="ARBA" id="ARBA00023034"/>
    </source>
</evidence>
<evidence type="ECO:0000256" key="3">
    <source>
        <dbReference type="ARBA" id="ARBA00023054"/>
    </source>
</evidence>
<dbReference type="PANTHER" id="PTHR10013:SF0">
    <property type="entry name" value="GENERAL VESICULAR TRANSPORT FACTOR P115"/>
    <property type="match status" value="1"/>
</dbReference>
<feature type="compositionally biased region" description="Acidic residues" evidence="4">
    <location>
        <begin position="1048"/>
        <end position="1068"/>
    </location>
</feature>
<evidence type="ECO:0000256" key="4">
    <source>
        <dbReference type="SAM" id="MobiDB-lite"/>
    </source>
</evidence>
<dbReference type="InterPro" id="IPR024095">
    <property type="entry name" value="Vesicle_P115"/>
</dbReference>
<feature type="compositionally biased region" description="Basic and acidic residues" evidence="4">
    <location>
        <begin position="945"/>
        <end position="969"/>
    </location>
</feature>
<accession>A0A6G1LK75</accession>
<dbReference type="GO" id="GO:0048280">
    <property type="term" value="P:vesicle fusion with Golgi apparatus"/>
    <property type="evidence" value="ECO:0007669"/>
    <property type="project" value="InterPro"/>
</dbReference>
<evidence type="ECO:0000259" key="5">
    <source>
        <dbReference type="Pfam" id="PF04869"/>
    </source>
</evidence>
<dbReference type="GO" id="GO:0012507">
    <property type="term" value="C:ER to Golgi transport vesicle membrane"/>
    <property type="evidence" value="ECO:0007669"/>
    <property type="project" value="TreeGrafter"/>
</dbReference>
<evidence type="ECO:0008006" key="9">
    <source>
        <dbReference type="Google" id="ProtNLM"/>
    </source>
</evidence>
<feature type="domain" description="Vesicle tethering protein Uso1/P115-like head" evidence="5">
    <location>
        <begin position="357"/>
        <end position="671"/>
    </location>
</feature>
<dbReference type="EMBL" id="ML995811">
    <property type="protein sequence ID" value="KAF2773275.1"/>
    <property type="molecule type" value="Genomic_DNA"/>
</dbReference>
<dbReference type="GO" id="GO:0006888">
    <property type="term" value="P:endoplasmic reticulum to Golgi vesicle-mediated transport"/>
    <property type="evidence" value="ECO:0007669"/>
    <property type="project" value="TreeGrafter"/>
</dbReference>
<dbReference type="Proteomes" id="UP000799436">
    <property type="component" value="Unassembled WGS sequence"/>
</dbReference>
<keyword evidence="8" id="KW-1185">Reference proteome</keyword>
<evidence type="ECO:0000259" key="6">
    <source>
        <dbReference type="Pfam" id="PF04871"/>
    </source>
</evidence>
<evidence type="ECO:0000313" key="7">
    <source>
        <dbReference type="EMBL" id="KAF2773275.1"/>
    </source>
</evidence>
<keyword evidence="3" id="KW-0175">Coiled coil</keyword>
<dbReference type="Gene3D" id="1.25.10.10">
    <property type="entry name" value="Leucine-rich Repeat Variant"/>
    <property type="match status" value="1"/>
</dbReference>
<reference evidence="7" key="1">
    <citation type="journal article" date="2020" name="Stud. Mycol.">
        <title>101 Dothideomycetes genomes: a test case for predicting lifestyles and emergence of pathogens.</title>
        <authorList>
            <person name="Haridas S."/>
            <person name="Albert R."/>
            <person name="Binder M."/>
            <person name="Bloem J."/>
            <person name="Labutti K."/>
            <person name="Salamov A."/>
            <person name="Andreopoulos B."/>
            <person name="Baker S."/>
            <person name="Barry K."/>
            <person name="Bills G."/>
            <person name="Bluhm B."/>
            <person name="Cannon C."/>
            <person name="Castanera R."/>
            <person name="Culley D."/>
            <person name="Daum C."/>
            <person name="Ezra D."/>
            <person name="Gonzalez J."/>
            <person name="Henrissat B."/>
            <person name="Kuo A."/>
            <person name="Liang C."/>
            <person name="Lipzen A."/>
            <person name="Lutzoni F."/>
            <person name="Magnuson J."/>
            <person name="Mondo S."/>
            <person name="Nolan M."/>
            <person name="Ohm R."/>
            <person name="Pangilinan J."/>
            <person name="Park H.-J."/>
            <person name="Ramirez L."/>
            <person name="Alfaro M."/>
            <person name="Sun H."/>
            <person name="Tritt A."/>
            <person name="Yoshinaga Y."/>
            <person name="Zwiers L.-H."/>
            <person name="Turgeon B."/>
            <person name="Goodwin S."/>
            <person name="Spatafora J."/>
            <person name="Crous P."/>
            <person name="Grigoriev I."/>
        </authorList>
    </citation>
    <scope>NUCLEOTIDE SEQUENCE</scope>
    <source>
        <strain evidence="7">CBS 116005</strain>
    </source>
</reference>
<dbReference type="Pfam" id="PF04869">
    <property type="entry name" value="Uso1_p115_head"/>
    <property type="match status" value="1"/>
</dbReference>
<evidence type="ECO:0000313" key="8">
    <source>
        <dbReference type="Proteomes" id="UP000799436"/>
    </source>
</evidence>
<dbReference type="GO" id="GO:0048211">
    <property type="term" value="P:Golgi vesicle docking"/>
    <property type="evidence" value="ECO:0007669"/>
    <property type="project" value="TreeGrafter"/>
</dbReference>
<feature type="region of interest" description="Disordered" evidence="4">
    <location>
        <begin position="941"/>
        <end position="1019"/>
    </location>
</feature>
<organism evidence="7 8">
    <name type="scientific">Teratosphaeria nubilosa</name>
    <dbReference type="NCBI Taxonomy" id="161662"/>
    <lineage>
        <taxon>Eukaryota</taxon>
        <taxon>Fungi</taxon>
        <taxon>Dikarya</taxon>
        <taxon>Ascomycota</taxon>
        <taxon>Pezizomycotina</taxon>
        <taxon>Dothideomycetes</taxon>
        <taxon>Dothideomycetidae</taxon>
        <taxon>Mycosphaerellales</taxon>
        <taxon>Teratosphaeriaceae</taxon>
        <taxon>Teratosphaeria</taxon>
    </lineage>
</organism>
<dbReference type="InterPro" id="IPR016024">
    <property type="entry name" value="ARM-type_fold"/>
</dbReference>
<evidence type="ECO:0000256" key="1">
    <source>
        <dbReference type="ARBA" id="ARBA00004555"/>
    </source>
</evidence>
<dbReference type="GO" id="GO:0006886">
    <property type="term" value="P:intracellular protein transport"/>
    <property type="evidence" value="ECO:0007669"/>
    <property type="project" value="InterPro"/>
</dbReference>
<feature type="compositionally biased region" description="Basic and acidic residues" evidence="4">
    <location>
        <begin position="994"/>
        <end position="1019"/>
    </location>
</feature>
<dbReference type="InterPro" id="IPR006955">
    <property type="entry name" value="Uso1_p115_C"/>
</dbReference>
<feature type="region of interest" description="Disordered" evidence="4">
    <location>
        <begin position="865"/>
        <end position="894"/>
    </location>
</feature>
<sequence length="1068" mass="116893">MLKSPPMQTATATIETLCGRLQSATLLEDRRGAIQGLRSFAKQYPASVASGSLRELITILRRDGLGEIASSKSGEARKSEEGAGDVDTIRLVLETLLMLFNPDSSSPEASDEIAFFMADEFSMRQDNITLLLNLLDPTIPYADYYSRLYSVQLLQAICAARPERLQECILSAPLGVSRLVGVLDDTRDAVRSAGLLLLVDLTSGANEDLRKIVAFEDVFGKVFAIIRAEGGLGDAGVVAQDCLSLLNNLIKGSASNQTMFRESGCVNQMTQLLKDAFPPPEPEAAYVQQGRERAAWGLLQLLTSFLEPCEKGTPQNQHAFFRAGISQVLIDLGFTAQLPSSIRTVALKDASALIHSNPPLQEAFAALTIELPSKAEASAGLKPLAQSNGTRSAPHSNKGSARPSAESPRTYIIEALLELTLSKPQEDAGLRTASCNLIQAYLTNHDRIKEHFLNRAISGHAQHEDAANVLNTLLIPGAEPASVVYASWIVADLTADSPDAKNTLAVIKEGNEAEGEDVLTAIQALGTQLQSALQLGDQRLVAAYINLLTILLWDFADGVNNVLAEGSALLQALVAAVDPAGDSSAITGLAAVLLGIFYEFSTKDSPIPRRTLAPLLTEKLGRSKYLEALSQLRRHPAVRDFDFGESEEDALLSKTFVDLFLVEYTRLRRAIDKDPGIEVIPLSAVEAGVDRDILDDLRQQIQAAKDALAQAQQDAMTANQQHEQDRMSIAKELQTANAEVERLRKINQAMQAGHESDLGRLARQHEQKSQQLQAEHQRTLASIKQEAEQQAQTRLREQGAAAAQKAQEYERRLVELGNAHRSEQQKHVDAARQLESLQTRHAEFSAKEKTAREQLADLQQRHAKVEREHQQLQTRAEQAESELEKAKAESEKRQDLNTRLLAQVKELREELAGREEELKTERAGYGELEKELEATKASLATAEKTAADSKKKAAEAEKRVKDAEAKVKDLQSAADKSAKGGKGGKGQNAQQSKAEAERIAKLEKEVQEAKEGEKSAKEELESMLLVMGDIETKRDEYKAKIKELGGEITEDEDEDEDEDEEDGEEDVE</sequence>